<dbReference type="Proteomes" id="UP000694421">
    <property type="component" value="Unplaced"/>
</dbReference>
<dbReference type="GO" id="GO:2001223">
    <property type="term" value="P:negative regulation of neuron migration"/>
    <property type="evidence" value="ECO:0007669"/>
    <property type="project" value="Ensembl"/>
</dbReference>
<dbReference type="PRINTS" id="PR01541">
    <property type="entry name" value="GONADOLIBRNI"/>
</dbReference>
<keyword evidence="12" id="KW-1185">Reference proteome</keyword>
<dbReference type="PANTHER" id="PTHR10522:SF0">
    <property type="entry name" value="PROGONADOLIBERIN-1"/>
    <property type="match status" value="1"/>
</dbReference>
<dbReference type="Ensembl" id="ENSSMRT00000031934.1">
    <property type="protein sequence ID" value="ENSSMRP00000027327.1"/>
    <property type="gene ID" value="ENSSMRG00000021072.1"/>
</dbReference>
<dbReference type="PANTHER" id="PTHR10522">
    <property type="entry name" value="GONADOLIBERIN"/>
    <property type="match status" value="1"/>
</dbReference>
<reference evidence="11" key="2">
    <citation type="submission" date="2025-09" db="UniProtKB">
        <authorList>
            <consortium name="Ensembl"/>
        </authorList>
    </citation>
    <scope>IDENTIFICATION</scope>
</reference>
<evidence type="ECO:0000256" key="4">
    <source>
        <dbReference type="ARBA" id="ARBA00022525"/>
    </source>
</evidence>
<protein>
    <recommendedName>
        <fullName evidence="3">Progonadoliberin-1</fullName>
    </recommendedName>
    <alternativeName>
        <fullName evidence="9">Progonadoliberin I</fullName>
    </alternativeName>
</protein>
<dbReference type="InterPro" id="IPR002012">
    <property type="entry name" value="GnRH"/>
</dbReference>
<evidence type="ECO:0000256" key="8">
    <source>
        <dbReference type="ARBA" id="ARBA00023283"/>
    </source>
</evidence>
<dbReference type="InterPro" id="IPR004079">
    <property type="entry name" value="Gonadoliberin_I_precursor"/>
</dbReference>
<evidence type="ECO:0000256" key="9">
    <source>
        <dbReference type="ARBA" id="ARBA00029761"/>
    </source>
</evidence>
<dbReference type="InterPro" id="IPR019792">
    <property type="entry name" value="Gonadoliberin"/>
</dbReference>
<proteinExistence type="inferred from homology"/>
<accession>A0A8D0E7B5</accession>
<evidence type="ECO:0000256" key="3">
    <source>
        <dbReference type="ARBA" id="ARBA00015101"/>
    </source>
</evidence>
<keyword evidence="5" id="KW-0165">Cleavage on pair of basic residues</keyword>
<keyword evidence="6" id="KW-0372">Hormone</keyword>
<evidence type="ECO:0000256" key="7">
    <source>
        <dbReference type="ARBA" id="ARBA00022815"/>
    </source>
</evidence>
<dbReference type="GO" id="GO:0045471">
    <property type="term" value="P:response to ethanol"/>
    <property type="evidence" value="ECO:0007669"/>
    <property type="project" value="Ensembl"/>
</dbReference>
<evidence type="ECO:0000256" key="1">
    <source>
        <dbReference type="ARBA" id="ARBA00004613"/>
    </source>
</evidence>
<dbReference type="OMA" id="FECTVHQ"/>
<evidence type="ECO:0000256" key="6">
    <source>
        <dbReference type="ARBA" id="ARBA00022702"/>
    </source>
</evidence>
<dbReference type="GO" id="GO:0005183">
    <property type="term" value="F:gonadotropin hormone-releasing hormone activity"/>
    <property type="evidence" value="ECO:0007669"/>
    <property type="project" value="InterPro"/>
</dbReference>
<keyword evidence="7" id="KW-0027">Amidation</keyword>
<dbReference type="GO" id="GO:0005615">
    <property type="term" value="C:extracellular space"/>
    <property type="evidence" value="ECO:0007669"/>
    <property type="project" value="Ensembl"/>
</dbReference>
<comment type="similarity">
    <text evidence="2">Belongs to the GnRH family.</text>
</comment>
<sequence length="93" mass="10557">MEKTGTLFTRFFLVAISLTVCSTQHWSFGLQPGGKRDAENLIESFQEQLTNEVDKLGELQHFECNIPHQRPLLRGLKAILASLSEGEKEQKKI</sequence>
<dbReference type="GO" id="GO:0010468">
    <property type="term" value="P:regulation of gene expression"/>
    <property type="evidence" value="ECO:0007669"/>
    <property type="project" value="Ensembl"/>
</dbReference>
<keyword evidence="4" id="KW-0964">Secreted</keyword>
<feature type="chain" id="PRO_5034201126" description="Progonadoliberin-1" evidence="10">
    <location>
        <begin position="24"/>
        <end position="93"/>
    </location>
</feature>
<dbReference type="GeneTree" id="ENSGT00390000008225"/>
<evidence type="ECO:0000313" key="12">
    <source>
        <dbReference type="Proteomes" id="UP000694421"/>
    </source>
</evidence>
<organism evidence="11 12">
    <name type="scientific">Salvator merianae</name>
    <name type="common">Argentine black and white tegu</name>
    <name type="synonym">Tupinambis merianae</name>
    <dbReference type="NCBI Taxonomy" id="96440"/>
    <lineage>
        <taxon>Eukaryota</taxon>
        <taxon>Metazoa</taxon>
        <taxon>Chordata</taxon>
        <taxon>Craniata</taxon>
        <taxon>Vertebrata</taxon>
        <taxon>Euteleostomi</taxon>
        <taxon>Lepidosauria</taxon>
        <taxon>Squamata</taxon>
        <taxon>Bifurcata</taxon>
        <taxon>Unidentata</taxon>
        <taxon>Episquamata</taxon>
        <taxon>Laterata</taxon>
        <taxon>Teiioidea</taxon>
        <taxon>Teiidae</taxon>
        <taxon>Salvator</taxon>
    </lineage>
</organism>
<dbReference type="GO" id="GO:0031530">
    <property type="term" value="F:gonadotropin-releasing hormone receptor binding"/>
    <property type="evidence" value="ECO:0007669"/>
    <property type="project" value="TreeGrafter"/>
</dbReference>
<evidence type="ECO:0000256" key="10">
    <source>
        <dbReference type="SAM" id="SignalP"/>
    </source>
</evidence>
<reference evidence="11" key="1">
    <citation type="submission" date="2025-08" db="UniProtKB">
        <authorList>
            <consortium name="Ensembl"/>
        </authorList>
    </citation>
    <scope>IDENTIFICATION</scope>
</reference>
<keyword evidence="10" id="KW-0732">Signal</keyword>
<evidence type="ECO:0000313" key="11">
    <source>
        <dbReference type="Ensembl" id="ENSSMRP00000027327.1"/>
    </source>
</evidence>
<comment type="subcellular location">
    <subcellularLocation>
        <location evidence="1">Secreted</location>
    </subcellularLocation>
</comment>
<keyword evidence="8" id="KW-0873">Pyrrolidone carboxylic acid</keyword>
<dbReference type="PROSITE" id="PS00473">
    <property type="entry name" value="GNRH"/>
    <property type="match status" value="1"/>
</dbReference>
<dbReference type="GO" id="GO:0048545">
    <property type="term" value="P:response to steroid hormone"/>
    <property type="evidence" value="ECO:0007669"/>
    <property type="project" value="Ensembl"/>
</dbReference>
<evidence type="ECO:0000256" key="2">
    <source>
        <dbReference type="ARBA" id="ARBA00010968"/>
    </source>
</evidence>
<name>A0A8D0E7B5_SALMN</name>
<evidence type="ECO:0000256" key="5">
    <source>
        <dbReference type="ARBA" id="ARBA00022685"/>
    </source>
</evidence>
<dbReference type="GO" id="GO:2000354">
    <property type="term" value="P:regulation of ovarian follicle development"/>
    <property type="evidence" value="ECO:0007669"/>
    <property type="project" value="Ensembl"/>
</dbReference>
<feature type="signal peptide" evidence="10">
    <location>
        <begin position="1"/>
        <end position="23"/>
    </location>
</feature>
<dbReference type="AlphaFoldDB" id="A0A8D0E7B5"/>